<keyword evidence="3 5" id="KW-0378">Hydrolase</keyword>
<dbReference type="GO" id="GO:0000287">
    <property type="term" value="F:magnesium ion binding"/>
    <property type="evidence" value="ECO:0007669"/>
    <property type="project" value="UniProtKB-UniRule"/>
</dbReference>
<name>A0A097STJ4_9BACT</name>
<evidence type="ECO:0000313" key="7">
    <source>
        <dbReference type="Proteomes" id="UP000030066"/>
    </source>
</evidence>
<feature type="binding site" evidence="5">
    <location>
        <position position="60"/>
    </location>
    <ligand>
        <name>Mg(2+)</name>
        <dbReference type="ChEBI" id="CHEBI:18420"/>
        <label>2</label>
    </ligand>
</feature>
<comment type="cofactor">
    <cofactor evidence="1 5">
        <name>Mg(2+)</name>
        <dbReference type="ChEBI" id="CHEBI:18420"/>
    </cofactor>
</comment>
<keyword evidence="7" id="KW-1185">Reference proteome</keyword>
<dbReference type="PANTHER" id="PTHR10286">
    <property type="entry name" value="INORGANIC PYROPHOSPHATASE"/>
    <property type="match status" value="1"/>
</dbReference>
<reference evidence="6 7" key="1">
    <citation type="journal article" date="2014" name="PLoS ONE">
        <title>An emerging Mycoplasma associated with trichomoniasis, vaginal infection and disease.</title>
        <authorList>
            <consortium name="Vaginal Microbiome Consortium"/>
            <person name="Fettweis J.M."/>
            <person name="Serrano M.G."/>
            <person name="Huang B."/>
            <person name="Brooks J.P."/>
            <person name="Glascock A.L."/>
            <person name="Sheth N.U."/>
            <person name="Strauss J.F.III."/>
            <person name="Jefferson K.K."/>
            <person name="Buck G.A."/>
        </authorList>
    </citation>
    <scope>NUCLEOTIDE SEQUENCE [LARGE SCALE GENOMIC DNA]</scope>
    <source>
        <strain evidence="6 7">VCU_M1</strain>
    </source>
</reference>
<dbReference type="HAMAP" id="MF_00209">
    <property type="entry name" value="Inorganic_PPase"/>
    <property type="match status" value="1"/>
</dbReference>
<feature type="binding site" evidence="5">
    <location>
        <position position="19"/>
    </location>
    <ligand>
        <name>substrate</name>
    </ligand>
</feature>
<dbReference type="STRING" id="1318617.MGM1_5630"/>
<feature type="binding site" evidence="5">
    <location>
        <position position="45"/>
    </location>
    <ligand>
        <name>substrate</name>
    </ligand>
</feature>
<dbReference type="Proteomes" id="UP000030066">
    <property type="component" value="Chromosome"/>
</dbReference>
<keyword evidence="5" id="KW-0963">Cytoplasm</keyword>
<dbReference type="InterPro" id="IPR036649">
    <property type="entry name" value="Pyrophosphatase_sf"/>
</dbReference>
<sequence>MKNNVVNVTIEIPKHSNVKYEFDRKTKQIVVDRILYGPSVYPENYGFIPDALDWDGDELDILVFADQCFNPGVVVPTRILGAMSMVDGGETDTKLIGVIDCDPRYKNYQTLKDVPQHKLDVIKDFFETYKRLQKKSVSVGNFHDTEWALKEYTECQHLMEEYGKMDKDEFIKLMQSKHPEKYRD</sequence>
<gene>
    <name evidence="5 6" type="primary">ppa</name>
    <name evidence="6" type="ORF">MGM1_5630</name>
</gene>
<dbReference type="GO" id="GO:0004427">
    <property type="term" value="F:inorganic diphosphate phosphatase activity"/>
    <property type="evidence" value="ECO:0007669"/>
    <property type="project" value="UniProtKB-UniRule"/>
</dbReference>
<feature type="binding site" evidence="5">
    <location>
        <position position="92"/>
    </location>
    <ligand>
        <name>Mg(2+)</name>
        <dbReference type="ChEBI" id="CHEBI:18420"/>
        <label>1</label>
    </ligand>
</feature>
<comment type="function">
    <text evidence="5">Catalyzes the hydrolysis of inorganic pyrophosphate (PPi) forming two phosphate ions.</text>
</comment>
<dbReference type="GO" id="GO:0006796">
    <property type="term" value="P:phosphate-containing compound metabolic process"/>
    <property type="evidence" value="ECO:0007669"/>
    <property type="project" value="InterPro"/>
</dbReference>
<proteinExistence type="inferred from homology"/>
<keyword evidence="4 5" id="KW-0460">Magnesium</keyword>
<comment type="subcellular location">
    <subcellularLocation>
        <location evidence="5">Cytoplasm</location>
    </subcellularLocation>
</comment>
<dbReference type="KEGG" id="mgj:MGM1_5630"/>
<dbReference type="NCBIfam" id="NF002578">
    <property type="entry name" value="PRK02230.1"/>
    <property type="match status" value="1"/>
</dbReference>
<evidence type="ECO:0000256" key="1">
    <source>
        <dbReference type="ARBA" id="ARBA00001946"/>
    </source>
</evidence>
<organism evidence="6 7">
    <name type="scientific">Candidatus Malacoplasma girerdii</name>
    <dbReference type="NCBI Taxonomy" id="1318617"/>
    <lineage>
        <taxon>Bacteria</taxon>
        <taxon>Bacillati</taxon>
        <taxon>Mycoplasmatota</taxon>
        <taxon>Mycoplasmoidales</taxon>
        <taxon>Mycoplasmoidaceae</taxon>
        <taxon>Malacoplasma</taxon>
    </lineage>
</organism>
<feature type="binding site" evidence="5">
    <location>
        <position position="60"/>
    </location>
    <ligand>
        <name>Mg(2+)</name>
        <dbReference type="ChEBI" id="CHEBI:18420"/>
        <label>1</label>
    </ligand>
</feature>
<feature type="binding site" evidence="5">
    <location>
        <position position="55"/>
    </location>
    <ligand>
        <name>Mg(2+)</name>
        <dbReference type="ChEBI" id="CHEBI:18420"/>
        <label>1</label>
    </ligand>
</feature>
<dbReference type="PROSITE" id="PS00387">
    <property type="entry name" value="PPASE"/>
    <property type="match status" value="1"/>
</dbReference>
<comment type="subunit">
    <text evidence="5">Homohexamer.</text>
</comment>
<dbReference type="eggNOG" id="COG0221">
    <property type="taxonomic scope" value="Bacteria"/>
</dbReference>
<dbReference type="CDD" id="cd00412">
    <property type="entry name" value="pyrophosphatase"/>
    <property type="match status" value="1"/>
</dbReference>
<comment type="catalytic activity">
    <reaction evidence="5">
        <text>diphosphate + H2O = 2 phosphate + H(+)</text>
        <dbReference type="Rhea" id="RHEA:24576"/>
        <dbReference type="ChEBI" id="CHEBI:15377"/>
        <dbReference type="ChEBI" id="CHEBI:15378"/>
        <dbReference type="ChEBI" id="CHEBI:33019"/>
        <dbReference type="ChEBI" id="CHEBI:43474"/>
        <dbReference type="EC" id="3.6.1.1"/>
    </reaction>
</comment>
<keyword evidence="2 5" id="KW-0479">Metal-binding</keyword>
<dbReference type="Gene3D" id="3.90.80.10">
    <property type="entry name" value="Inorganic pyrophosphatase"/>
    <property type="match status" value="1"/>
</dbReference>
<protein>
    <recommendedName>
        <fullName evidence="5">Inorganic pyrophosphatase</fullName>
        <ecNumber evidence="5">3.6.1.1</ecNumber>
    </recommendedName>
    <alternativeName>
        <fullName evidence="5">Pyrophosphate phospho-hydrolase</fullName>
        <shortName evidence="5">PPase</shortName>
    </alternativeName>
</protein>
<feature type="binding site" evidence="5">
    <location>
        <position position="33"/>
    </location>
    <ligand>
        <name>substrate</name>
    </ligand>
</feature>
<dbReference type="InterPro" id="IPR008162">
    <property type="entry name" value="Pyrophosphatase"/>
</dbReference>
<dbReference type="EMBL" id="CP007711">
    <property type="protein sequence ID" value="AIV03921.1"/>
    <property type="molecule type" value="Genomic_DNA"/>
</dbReference>
<dbReference type="EC" id="3.6.1.1" evidence="5"/>
<evidence type="ECO:0000256" key="2">
    <source>
        <dbReference type="ARBA" id="ARBA00022723"/>
    </source>
</evidence>
<dbReference type="GO" id="GO:0005737">
    <property type="term" value="C:cytoplasm"/>
    <property type="evidence" value="ECO:0007669"/>
    <property type="project" value="UniProtKB-SubCell"/>
</dbReference>
<dbReference type="AlphaFoldDB" id="A0A097STJ4"/>
<feature type="binding site" evidence="5">
    <location>
        <position position="129"/>
    </location>
    <ligand>
        <name>substrate</name>
    </ligand>
</feature>
<evidence type="ECO:0000256" key="3">
    <source>
        <dbReference type="ARBA" id="ARBA00022801"/>
    </source>
</evidence>
<evidence type="ECO:0000256" key="5">
    <source>
        <dbReference type="HAMAP-Rule" id="MF_00209"/>
    </source>
</evidence>
<evidence type="ECO:0000256" key="4">
    <source>
        <dbReference type="ARBA" id="ARBA00022842"/>
    </source>
</evidence>
<dbReference type="SUPFAM" id="SSF50324">
    <property type="entry name" value="Inorganic pyrophosphatase"/>
    <property type="match status" value="1"/>
</dbReference>
<dbReference type="Pfam" id="PF00719">
    <property type="entry name" value="Pyrophosphatase"/>
    <property type="match status" value="1"/>
</dbReference>
<comment type="similarity">
    <text evidence="5">Belongs to the PPase family.</text>
</comment>
<evidence type="ECO:0000313" key="6">
    <source>
        <dbReference type="EMBL" id="AIV03921.1"/>
    </source>
</evidence>
<accession>A0A097STJ4</accession>
<dbReference type="HOGENOM" id="CLU_073198_1_2_14"/>